<dbReference type="NCBIfam" id="TIGR00045">
    <property type="entry name" value="glycerate kinase"/>
    <property type="match status" value="1"/>
</dbReference>
<sequence length="382" mass="40177">MKILAAIDSFKGSMTSETANQCVKDTLPDHQVTGFPIADGGEGTVDAFVSVMDGEVITETITGVNGTPYSGRWGWVEKDKTAVIEVAEGAGLIQADKENLHPRNHTSFGVGEQIAQALDFGAETIILGLGGSATVDGGMGLLQALGVVFSDAEGDELSMLPVELNNVQSIDVEGLDKRVQDVNWLIASDVTNPLLGEKGAVYVFGEQKGLGEDELSAYDKAMEQYADIVSNVTGKDERNTEGAGAAGGIGFTALSFFPCEFQSGLSLLAEKGDLETLIKEVDLVITGEGKFDDQSLSGKVPVGISRLAKPFNVPVLLFAGKIDSDRTAIEEENIHALIPIVDAPMTLGEAMEAGPVLLEKAVKRSVDLMKAGSSLSARVEGK</sequence>
<dbReference type="AlphaFoldDB" id="A0A1H7WV88"/>
<dbReference type="InterPro" id="IPR004381">
    <property type="entry name" value="Glycerate_kinase"/>
</dbReference>
<keyword evidence="3 4" id="KW-0418">Kinase</keyword>
<dbReference type="Gene3D" id="3.90.1510.10">
    <property type="entry name" value="Glycerate kinase, domain 2"/>
    <property type="match status" value="1"/>
</dbReference>
<evidence type="ECO:0000256" key="4">
    <source>
        <dbReference type="PIRNR" id="PIRNR006078"/>
    </source>
</evidence>
<keyword evidence="8" id="KW-1185">Reference proteome</keyword>
<reference evidence="5 8" key="2">
    <citation type="submission" date="2019-07" db="EMBL/GenBank/DDBJ databases">
        <title>Whole genome shotgun sequence of Alkalibacterium putridalgicola NBRC 103243.</title>
        <authorList>
            <person name="Hosoyama A."/>
            <person name="Uohara A."/>
            <person name="Ohji S."/>
            <person name="Ichikawa N."/>
        </authorList>
    </citation>
    <scope>NUCLEOTIDE SEQUENCE [LARGE SCALE GENOMIC DNA]</scope>
    <source>
        <strain evidence="5 8">NBRC 103243</strain>
    </source>
</reference>
<dbReference type="Proteomes" id="UP000321425">
    <property type="component" value="Unassembled WGS sequence"/>
</dbReference>
<dbReference type="GO" id="GO:0031388">
    <property type="term" value="P:organic acid phosphorylation"/>
    <property type="evidence" value="ECO:0007669"/>
    <property type="project" value="UniProtKB-UniRule"/>
</dbReference>
<organism evidence="6 7">
    <name type="scientific">Alkalibacterium putridalgicola</name>
    <dbReference type="NCBI Taxonomy" id="426703"/>
    <lineage>
        <taxon>Bacteria</taxon>
        <taxon>Bacillati</taxon>
        <taxon>Bacillota</taxon>
        <taxon>Bacilli</taxon>
        <taxon>Lactobacillales</taxon>
        <taxon>Carnobacteriaceae</taxon>
        <taxon>Alkalibacterium</taxon>
    </lineage>
</organism>
<evidence type="ECO:0000256" key="3">
    <source>
        <dbReference type="ARBA" id="ARBA00022777"/>
    </source>
</evidence>
<dbReference type="STRING" id="426703.SAMN04488100_14015"/>
<protein>
    <submittedName>
        <fullName evidence="6">Glycerate kinase</fullName>
    </submittedName>
</protein>
<comment type="similarity">
    <text evidence="1 4">Belongs to the glycerate kinase type-1 family.</text>
</comment>
<dbReference type="InterPro" id="IPR018193">
    <property type="entry name" value="Glyc_kinase_flavodox-like_fold"/>
</dbReference>
<dbReference type="PANTHER" id="PTHR21599">
    <property type="entry name" value="GLYCERATE KINASE"/>
    <property type="match status" value="1"/>
</dbReference>
<dbReference type="Proteomes" id="UP000198548">
    <property type="component" value="Unassembled WGS sequence"/>
</dbReference>
<dbReference type="PANTHER" id="PTHR21599:SF0">
    <property type="entry name" value="GLYCERATE KINASE"/>
    <property type="match status" value="1"/>
</dbReference>
<dbReference type="EMBL" id="FOBL01000040">
    <property type="protein sequence ID" value="SEM25423.1"/>
    <property type="molecule type" value="Genomic_DNA"/>
</dbReference>
<dbReference type="SUPFAM" id="SSF110738">
    <property type="entry name" value="Glycerate kinase I"/>
    <property type="match status" value="1"/>
</dbReference>
<dbReference type="PIRSF" id="PIRSF006078">
    <property type="entry name" value="GlxK"/>
    <property type="match status" value="1"/>
</dbReference>
<evidence type="ECO:0000256" key="1">
    <source>
        <dbReference type="ARBA" id="ARBA00006284"/>
    </source>
</evidence>
<dbReference type="InterPro" id="IPR036129">
    <property type="entry name" value="Glycerate_kinase_sf"/>
</dbReference>
<dbReference type="EMBL" id="BJUX01000040">
    <property type="protein sequence ID" value="GEK90246.1"/>
    <property type="molecule type" value="Genomic_DNA"/>
</dbReference>
<evidence type="ECO:0000313" key="8">
    <source>
        <dbReference type="Proteomes" id="UP000321425"/>
    </source>
</evidence>
<name>A0A1H7WV88_9LACT</name>
<gene>
    <name evidence="5" type="primary">glxK</name>
    <name evidence="5" type="ORF">APU01nite_22850</name>
    <name evidence="6" type="ORF">SAMN04488100_14015</name>
</gene>
<proteinExistence type="inferred from homology"/>
<evidence type="ECO:0000313" key="5">
    <source>
        <dbReference type="EMBL" id="GEK90246.1"/>
    </source>
</evidence>
<evidence type="ECO:0000256" key="2">
    <source>
        <dbReference type="ARBA" id="ARBA00022679"/>
    </source>
</evidence>
<dbReference type="InterPro" id="IPR018197">
    <property type="entry name" value="Glycerate_kinase_RE-like"/>
</dbReference>
<evidence type="ECO:0000313" key="7">
    <source>
        <dbReference type="Proteomes" id="UP000198548"/>
    </source>
</evidence>
<accession>A0A1H7WV88</accession>
<evidence type="ECO:0000313" key="6">
    <source>
        <dbReference type="EMBL" id="SEM25423.1"/>
    </source>
</evidence>
<dbReference type="RefSeq" id="WP_177165554.1">
    <property type="nucleotide sequence ID" value="NZ_BJUX01000040.1"/>
</dbReference>
<reference evidence="6 7" key="1">
    <citation type="submission" date="2016-10" db="EMBL/GenBank/DDBJ databases">
        <authorList>
            <person name="de Groot N.N."/>
        </authorList>
    </citation>
    <scope>NUCLEOTIDE SEQUENCE [LARGE SCALE GENOMIC DNA]</scope>
    <source>
        <strain evidence="6 7">DSM 19182</strain>
    </source>
</reference>
<keyword evidence="2 4" id="KW-0808">Transferase</keyword>
<dbReference type="Pfam" id="PF02595">
    <property type="entry name" value="Gly_kinase"/>
    <property type="match status" value="1"/>
</dbReference>
<dbReference type="GO" id="GO:0008887">
    <property type="term" value="F:glycerate kinase activity"/>
    <property type="evidence" value="ECO:0007669"/>
    <property type="project" value="UniProtKB-UniRule"/>
</dbReference>
<dbReference type="Gene3D" id="3.40.50.10350">
    <property type="entry name" value="Glycerate kinase, domain 1"/>
    <property type="match status" value="1"/>
</dbReference>